<protein>
    <submittedName>
        <fullName evidence="2">Uncharacterized protein</fullName>
    </submittedName>
</protein>
<dbReference type="EMBL" id="BJNB01000017">
    <property type="protein sequence ID" value="GEB97812.1"/>
    <property type="molecule type" value="Genomic_DNA"/>
</dbReference>
<dbReference type="Proteomes" id="UP000315353">
    <property type="component" value="Unassembled WGS sequence"/>
</dbReference>
<reference evidence="3 5" key="2">
    <citation type="submission" date="2019-06" db="EMBL/GenBank/DDBJ databases">
        <title>Whole genome shotgun sequence of Corynebacterium flavescens NBRC 14136.</title>
        <authorList>
            <person name="Hosoyama A."/>
            <person name="Uohara A."/>
            <person name="Ohji S."/>
            <person name="Ichikawa N."/>
        </authorList>
    </citation>
    <scope>NUCLEOTIDE SEQUENCE [LARGE SCALE GENOMIC DNA]</scope>
    <source>
        <strain evidence="3 5">NBRC 14136</strain>
    </source>
</reference>
<keyword evidence="4" id="KW-1185">Reference proteome</keyword>
<evidence type="ECO:0000313" key="2">
    <source>
        <dbReference type="EMBL" id="APT87600.1"/>
    </source>
</evidence>
<dbReference type="AlphaFoldDB" id="A0A1L7CP35"/>
<accession>A0A1L7CP35</accession>
<dbReference type="KEGG" id="cfc:CFLV_10835"/>
<dbReference type="EMBL" id="CP009246">
    <property type="protein sequence ID" value="APT87600.1"/>
    <property type="molecule type" value="Genomic_DNA"/>
</dbReference>
<dbReference type="OrthoDB" id="9796523at2"/>
<gene>
    <name evidence="3" type="ORF">CFL01nite_13070</name>
    <name evidence="2" type="ORF">CFLV_10835</name>
</gene>
<organism evidence="2 4">
    <name type="scientific">Corynebacterium flavescens</name>
    <dbReference type="NCBI Taxonomy" id="28028"/>
    <lineage>
        <taxon>Bacteria</taxon>
        <taxon>Bacillati</taxon>
        <taxon>Actinomycetota</taxon>
        <taxon>Actinomycetes</taxon>
        <taxon>Mycobacteriales</taxon>
        <taxon>Corynebacteriaceae</taxon>
        <taxon>Corynebacterium</taxon>
    </lineage>
</organism>
<dbReference type="Pfam" id="PF13707">
    <property type="entry name" value="RloB"/>
    <property type="match status" value="1"/>
</dbReference>
<feature type="region of interest" description="Disordered" evidence="1">
    <location>
        <begin position="168"/>
        <end position="187"/>
    </location>
</feature>
<dbReference type="STRING" id="28028.CFLV_10835"/>
<name>A0A1L7CP35_CORFL</name>
<proteinExistence type="predicted"/>
<dbReference type="InterPro" id="IPR025591">
    <property type="entry name" value="RloB"/>
</dbReference>
<dbReference type="GeneID" id="82881175"/>
<evidence type="ECO:0000256" key="1">
    <source>
        <dbReference type="SAM" id="MobiDB-lite"/>
    </source>
</evidence>
<evidence type="ECO:0000313" key="4">
    <source>
        <dbReference type="Proteomes" id="UP000185479"/>
    </source>
</evidence>
<evidence type="ECO:0000313" key="3">
    <source>
        <dbReference type="EMBL" id="GEB97812.1"/>
    </source>
</evidence>
<dbReference type="RefSeq" id="WP_075730530.1">
    <property type="nucleotide sequence ID" value="NZ_BJNB01000017.1"/>
</dbReference>
<reference evidence="2 4" key="1">
    <citation type="submission" date="2014-08" db="EMBL/GenBank/DDBJ databases">
        <title>Complete genome sequence of Corynebacterium flavescens OJ8(T)(=DSM 20296(T)), isolated from cheese.</title>
        <authorList>
            <person name="Ruckert C."/>
            <person name="Albersmeier A."/>
            <person name="Winkler A."/>
            <person name="Kalinowski J."/>
        </authorList>
    </citation>
    <scope>NUCLEOTIDE SEQUENCE [LARGE SCALE GENOMIC DNA]</scope>
    <source>
        <strain evidence="2 4">OJ8</strain>
    </source>
</reference>
<dbReference type="Proteomes" id="UP000185479">
    <property type="component" value="Chromosome"/>
</dbReference>
<evidence type="ECO:0000313" key="5">
    <source>
        <dbReference type="Proteomes" id="UP000315353"/>
    </source>
</evidence>
<sequence length="202" mass="22688">MERRPRRRPSRPARQLARRILVVTEGTRTEPQYVEGLNKYLRSKGATACVKSFAVGKDPLKVVQKCIVERDEAVRNGKRFDDCVCLVDVDEHHALSAAISLAEQEEIQLLVSNLKFEVWLRWHAERKRAPLTSNQLDELVTKLGLVKKKILSPTFPFDGVHDACALARTSDPDMRPGRKGPNPSSAMPILVDLLQGNQTQGN</sequence>